<dbReference type="EMBL" id="CWHQ02000020">
    <property type="protein sequence ID" value="SBO26551.1"/>
    <property type="molecule type" value="Genomic_DNA"/>
</dbReference>
<dbReference type="Pfam" id="PF12887">
    <property type="entry name" value="SICA_alpha"/>
    <property type="match status" value="1"/>
</dbReference>
<dbReference type="Proteomes" id="UP000182142">
    <property type="component" value="Unassembled WGS sequence"/>
</dbReference>
<sequence length="350" mass="38715">MAPGGGSGLPGAAGGTTSLLEEWLQKFATDGAQAPVGADPSAKTREIKEKLKEELKSTWENLKSRLEGQEAWEIRGLCFDNKEWTEKANSNSGQYVRDLCTALAEIKYFISGVWMTRKKAPGTGDNVEIEKGMDDAKIYSRCIVGAVALSTIYGDHCKLDDVIRTTEKEVDQKLEAHRSTGAQLNKCKGIDRNALLLGKSILQDEMKNWSQAERQKGMESKGSQGSWKLGKLWYNRVQGVCPQIYKGDGTKVQEQRKGNAEHMRKFLKVGDDRSITSGQATVADVLGDDNMKLSADKLTEVLSKLVGSDGKVDITNMDKLMEQLNKETETTTGKYYIINILHHECISVLM</sequence>
<proteinExistence type="predicted"/>
<protein>
    <submittedName>
        <fullName evidence="2">SICAvar, type I</fullName>
    </submittedName>
</protein>
<reference evidence="2" key="1">
    <citation type="submission" date="2016-05" db="EMBL/GenBank/DDBJ databases">
        <authorList>
            <person name="Lavstsen T."/>
            <person name="Jespersen J.S."/>
        </authorList>
    </citation>
    <scope>NUCLEOTIDE SEQUENCE [LARGE SCALE GENOMIC DNA]</scope>
</reference>
<evidence type="ECO:0000313" key="3">
    <source>
        <dbReference type="EMBL" id="SBO28100.1"/>
    </source>
</evidence>
<gene>
    <name evidence="2" type="ORF">PKNA1_C2_0500900</name>
    <name evidence="3" type="ORF">PKNA1_H1_0500900</name>
</gene>
<evidence type="ECO:0000313" key="2">
    <source>
        <dbReference type="EMBL" id="SBO26551.1"/>
    </source>
</evidence>
<reference evidence="4 5" key="2">
    <citation type="submission" date="2016-05" db="EMBL/GenBank/DDBJ databases">
        <authorList>
            <person name="Sharaf H."/>
        </authorList>
    </citation>
    <scope>NUCLEOTIDE SEQUENCE [LARGE SCALE GENOMIC DNA]</scope>
    <source>
        <strain evidence="4 5">H</strain>
    </source>
</reference>
<evidence type="ECO:0000313" key="5">
    <source>
        <dbReference type="Proteomes" id="UP000182142"/>
    </source>
</evidence>
<organism evidence="2 4">
    <name type="scientific">Plasmodium knowlesi (strain H)</name>
    <dbReference type="NCBI Taxonomy" id="5851"/>
    <lineage>
        <taxon>Eukaryota</taxon>
        <taxon>Sar</taxon>
        <taxon>Alveolata</taxon>
        <taxon>Apicomplexa</taxon>
        <taxon>Aconoidasida</taxon>
        <taxon>Haemosporida</taxon>
        <taxon>Plasmodiidae</taxon>
        <taxon>Plasmodium</taxon>
        <taxon>Plasmodium (Plasmodium)</taxon>
    </lineage>
</organism>
<dbReference type="AlphaFoldDB" id="A0A1A7VY29"/>
<accession>A0A1A7VY29</accession>
<feature type="domain" description="Schizont-infected cell agglutination extracellular alpha" evidence="1">
    <location>
        <begin position="18"/>
        <end position="209"/>
    </location>
</feature>
<dbReference type="EMBL" id="CWHR02000015">
    <property type="protein sequence ID" value="SBO28100.1"/>
    <property type="molecule type" value="Genomic_DNA"/>
</dbReference>
<dbReference type="Proteomes" id="UP000182128">
    <property type="component" value="Unassembled WGS sequence"/>
</dbReference>
<name>A0A1A7VY29_PLAKH</name>
<evidence type="ECO:0000259" key="1">
    <source>
        <dbReference type="Pfam" id="PF12887"/>
    </source>
</evidence>
<evidence type="ECO:0000313" key="4">
    <source>
        <dbReference type="Proteomes" id="UP000182128"/>
    </source>
</evidence>
<dbReference type="InterPro" id="IPR024290">
    <property type="entry name" value="SICA_extracell_a"/>
</dbReference>